<evidence type="ECO:0000256" key="3">
    <source>
        <dbReference type="ARBA" id="ARBA00023002"/>
    </source>
</evidence>
<dbReference type="EMBL" id="BAAATD010000002">
    <property type="protein sequence ID" value="GAA2583646.1"/>
    <property type="molecule type" value="Genomic_DNA"/>
</dbReference>
<comment type="caution">
    <text evidence="6">The sequence shown here is derived from an EMBL/GenBank/DDBJ whole genome shotgun (WGS) entry which is preliminary data.</text>
</comment>
<dbReference type="InterPro" id="IPR011251">
    <property type="entry name" value="Luciferase-like_dom"/>
</dbReference>
<dbReference type="PANTHER" id="PTHR42847">
    <property type="entry name" value="ALKANESULFONATE MONOOXYGENASE"/>
    <property type="match status" value="1"/>
</dbReference>
<keyword evidence="4" id="KW-0503">Monooxygenase</keyword>
<dbReference type="InterPro" id="IPR019923">
    <property type="entry name" value="Lucif-like_OxRdtase_MSMEG_2516"/>
</dbReference>
<proteinExistence type="predicted"/>
<accession>A0ABN3PHS4</accession>
<dbReference type="NCBIfam" id="TIGR03621">
    <property type="entry name" value="F420_MSMEG_2516"/>
    <property type="match status" value="1"/>
</dbReference>
<sequence>MGPFRFGMIGTKLESGRAWAEKARWAEETGFATFVVGDHFQLPAAPVPAMLAAAHATTTLRVGCQVLANDFRHPAVLAKEIATLDVLTGGRVELGLGAGWMRAEYEMAGIGFDDGGTRVDRLAEAVTILRALLTTAEPVSFTGRWYRVNGLVGLPRPVQRPIPLQIGGGGRSILRLAAEHASIAGLVPRTRRGELDPQNMSERATEQRVGWLREAAGERMPTLELHAVVLAARVTGHRRRAAEEMAALQRVEPEVILDNVHIMVGPLTYVRERLEHLREAFGISYFSFFDYDAPSVAPVVAELAGR</sequence>
<dbReference type="InterPro" id="IPR050172">
    <property type="entry name" value="SsuD_RutA_monooxygenase"/>
</dbReference>
<evidence type="ECO:0000259" key="5">
    <source>
        <dbReference type="Pfam" id="PF00296"/>
    </source>
</evidence>
<evidence type="ECO:0000313" key="6">
    <source>
        <dbReference type="EMBL" id="GAA2583646.1"/>
    </source>
</evidence>
<reference evidence="6 7" key="1">
    <citation type="journal article" date="2019" name="Int. J. Syst. Evol. Microbiol.">
        <title>The Global Catalogue of Microorganisms (GCM) 10K type strain sequencing project: providing services to taxonomists for standard genome sequencing and annotation.</title>
        <authorList>
            <consortium name="The Broad Institute Genomics Platform"/>
            <consortium name="The Broad Institute Genome Sequencing Center for Infectious Disease"/>
            <person name="Wu L."/>
            <person name="Ma J."/>
        </authorList>
    </citation>
    <scope>NUCLEOTIDE SEQUENCE [LARGE SCALE GENOMIC DNA]</scope>
    <source>
        <strain evidence="6 7">JCM 6833</strain>
    </source>
</reference>
<protein>
    <submittedName>
        <fullName evidence="6">LLM class F420-dependent oxidoreductase</fullName>
    </submittedName>
</protein>
<name>A0ABN3PHS4_9ACTN</name>
<dbReference type="InterPro" id="IPR036661">
    <property type="entry name" value="Luciferase-like_sf"/>
</dbReference>
<dbReference type="RefSeq" id="WP_344539119.1">
    <property type="nucleotide sequence ID" value="NZ_BAAATD010000002.1"/>
</dbReference>
<organism evidence="6 7">
    <name type="scientific">Actinomadura fulvescens</name>
    <dbReference type="NCBI Taxonomy" id="46160"/>
    <lineage>
        <taxon>Bacteria</taxon>
        <taxon>Bacillati</taxon>
        <taxon>Actinomycetota</taxon>
        <taxon>Actinomycetes</taxon>
        <taxon>Streptosporangiales</taxon>
        <taxon>Thermomonosporaceae</taxon>
        <taxon>Actinomadura</taxon>
    </lineage>
</organism>
<gene>
    <name evidence="6" type="ORF">GCM10010411_15470</name>
</gene>
<keyword evidence="2" id="KW-0288">FMN</keyword>
<dbReference type="SUPFAM" id="SSF51679">
    <property type="entry name" value="Bacterial luciferase-like"/>
    <property type="match status" value="1"/>
</dbReference>
<dbReference type="Gene3D" id="3.20.20.30">
    <property type="entry name" value="Luciferase-like domain"/>
    <property type="match status" value="1"/>
</dbReference>
<evidence type="ECO:0000256" key="1">
    <source>
        <dbReference type="ARBA" id="ARBA00022630"/>
    </source>
</evidence>
<dbReference type="Pfam" id="PF00296">
    <property type="entry name" value="Bac_luciferase"/>
    <property type="match status" value="1"/>
</dbReference>
<keyword evidence="7" id="KW-1185">Reference proteome</keyword>
<dbReference type="Proteomes" id="UP001501509">
    <property type="component" value="Unassembled WGS sequence"/>
</dbReference>
<keyword evidence="1" id="KW-0285">Flavoprotein</keyword>
<keyword evidence="3" id="KW-0560">Oxidoreductase</keyword>
<feature type="domain" description="Luciferase-like" evidence="5">
    <location>
        <begin position="10"/>
        <end position="183"/>
    </location>
</feature>
<evidence type="ECO:0000313" key="7">
    <source>
        <dbReference type="Proteomes" id="UP001501509"/>
    </source>
</evidence>
<evidence type="ECO:0000256" key="2">
    <source>
        <dbReference type="ARBA" id="ARBA00022643"/>
    </source>
</evidence>
<dbReference type="PANTHER" id="PTHR42847:SF4">
    <property type="entry name" value="ALKANESULFONATE MONOOXYGENASE-RELATED"/>
    <property type="match status" value="1"/>
</dbReference>
<evidence type="ECO:0000256" key="4">
    <source>
        <dbReference type="ARBA" id="ARBA00023033"/>
    </source>
</evidence>